<dbReference type="GO" id="GO:0030554">
    <property type="term" value="F:adenyl nucleotide binding"/>
    <property type="evidence" value="ECO:0007669"/>
    <property type="project" value="UniProtKB-ARBA"/>
</dbReference>
<protein>
    <submittedName>
        <fullName evidence="3">Alcohol dehydrogenase</fullName>
    </submittedName>
</protein>
<reference evidence="3 4" key="1">
    <citation type="submission" date="2018-01" db="EMBL/GenBank/DDBJ databases">
        <title>Complete genome sequence of Salinigranum rubrum GX10T, an extremely halophilic archaeon isolated from a marine solar saltern.</title>
        <authorList>
            <person name="Han S."/>
        </authorList>
    </citation>
    <scope>NUCLEOTIDE SEQUENCE [LARGE SCALE GENOMIC DNA]</scope>
    <source>
        <strain evidence="3 4">GX10</strain>
    </source>
</reference>
<keyword evidence="1" id="KW-0521">NADP</keyword>
<evidence type="ECO:0000313" key="3">
    <source>
        <dbReference type="EMBL" id="AUV82042.1"/>
    </source>
</evidence>
<dbReference type="PANTHER" id="PTHR44154:SF1">
    <property type="entry name" value="QUINONE OXIDOREDUCTASE"/>
    <property type="match status" value="1"/>
</dbReference>
<evidence type="ECO:0000313" key="4">
    <source>
        <dbReference type="Proteomes" id="UP000236584"/>
    </source>
</evidence>
<sequence>MPRAVESGGMTSPTSETTMRAVGFHEHGDIDQFELLDVPVPTIEPDEVLVDVRAASLNHQDLFAVRELEHYVPEYPFWGGGDMAGTVAAVGDRVTGWDVGARVAVDPTITCGTCRFCLAGEQSMCERYQVFGEHRKGGFAEYAAVPAENLVSVPDSVSFETAAAAPMVTGTAWRALATRASLEPYEDLLVVGATGGLGHMAVQLAREVLNVDTIYATTSTEEKAAFLRDLGVDHVIDYTEEEFSARVWELTGKRGVDVVYNNVGGETWVPSMRALRSGGRLVTSGATAGPNPPTEVRLVFVRQLDVLGSTAHSATDLRHALRYVWDGTVEPVVQETFPLEAYAEAFRTMADRRAYGKLVFTVD</sequence>
<organism evidence="3 4">
    <name type="scientific">Salinigranum rubrum</name>
    <dbReference type="NCBI Taxonomy" id="755307"/>
    <lineage>
        <taxon>Archaea</taxon>
        <taxon>Methanobacteriati</taxon>
        <taxon>Methanobacteriota</taxon>
        <taxon>Stenosarchaea group</taxon>
        <taxon>Halobacteria</taxon>
        <taxon>Halobacteriales</taxon>
        <taxon>Haloferacaceae</taxon>
        <taxon>Salinigranum</taxon>
    </lineage>
</organism>
<dbReference type="Pfam" id="PF08240">
    <property type="entry name" value="ADH_N"/>
    <property type="match status" value="1"/>
</dbReference>
<dbReference type="Proteomes" id="UP000236584">
    <property type="component" value="Chromosome"/>
</dbReference>
<evidence type="ECO:0000256" key="1">
    <source>
        <dbReference type="ARBA" id="ARBA00022857"/>
    </source>
</evidence>
<dbReference type="Gene3D" id="3.90.180.10">
    <property type="entry name" value="Medium-chain alcohol dehydrogenases, catalytic domain"/>
    <property type="match status" value="1"/>
</dbReference>
<dbReference type="InterPro" id="IPR013154">
    <property type="entry name" value="ADH-like_N"/>
</dbReference>
<dbReference type="InterPro" id="IPR011032">
    <property type="entry name" value="GroES-like_sf"/>
</dbReference>
<dbReference type="KEGG" id="srub:C2R22_10585"/>
<dbReference type="GO" id="GO:0043168">
    <property type="term" value="F:anion binding"/>
    <property type="evidence" value="ECO:0007669"/>
    <property type="project" value="UniProtKB-ARBA"/>
</dbReference>
<accession>A0A2I8VJD7</accession>
<dbReference type="SUPFAM" id="SSF50129">
    <property type="entry name" value="GroES-like"/>
    <property type="match status" value="1"/>
</dbReference>
<dbReference type="EMBL" id="CP026309">
    <property type="protein sequence ID" value="AUV82042.1"/>
    <property type="molecule type" value="Genomic_DNA"/>
</dbReference>
<dbReference type="GO" id="GO:0016616">
    <property type="term" value="F:oxidoreductase activity, acting on the CH-OH group of donors, NAD or NADP as acceptor"/>
    <property type="evidence" value="ECO:0007669"/>
    <property type="project" value="UniProtKB-ARBA"/>
</dbReference>
<dbReference type="Pfam" id="PF00107">
    <property type="entry name" value="ADH_zinc_N"/>
    <property type="match status" value="1"/>
</dbReference>
<feature type="domain" description="Enoyl reductase (ER)" evidence="2">
    <location>
        <begin position="28"/>
        <end position="360"/>
    </location>
</feature>
<dbReference type="InterPro" id="IPR020843">
    <property type="entry name" value="ER"/>
</dbReference>
<dbReference type="GO" id="GO:0044281">
    <property type="term" value="P:small molecule metabolic process"/>
    <property type="evidence" value="ECO:0007669"/>
    <property type="project" value="UniProtKB-ARBA"/>
</dbReference>
<evidence type="ECO:0000259" key="2">
    <source>
        <dbReference type="SMART" id="SM00829"/>
    </source>
</evidence>
<gene>
    <name evidence="3" type="ORF">C2R22_10585</name>
</gene>
<keyword evidence="4" id="KW-1185">Reference proteome</keyword>
<name>A0A2I8VJD7_9EURY</name>
<dbReference type="SUPFAM" id="SSF51735">
    <property type="entry name" value="NAD(P)-binding Rossmann-fold domains"/>
    <property type="match status" value="1"/>
</dbReference>
<dbReference type="SMART" id="SM00829">
    <property type="entry name" value="PKS_ER"/>
    <property type="match status" value="1"/>
</dbReference>
<dbReference type="InterPro" id="IPR036291">
    <property type="entry name" value="NAD(P)-bd_dom_sf"/>
</dbReference>
<dbReference type="PANTHER" id="PTHR44154">
    <property type="entry name" value="QUINONE OXIDOREDUCTASE"/>
    <property type="match status" value="1"/>
</dbReference>
<proteinExistence type="predicted"/>
<dbReference type="InterPro" id="IPR051603">
    <property type="entry name" value="Zinc-ADH_QOR/CCCR"/>
</dbReference>
<dbReference type="InterPro" id="IPR013149">
    <property type="entry name" value="ADH-like_C"/>
</dbReference>
<dbReference type="AlphaFoldDB" id="A0A2I8VJD7"/>